<reference evidence="1" key="1">
    <citation type="submission" date="2018-06" db="EMBL/GenBank/DDBJ databases">
        <authorList>
            <person name="Zhirakovskaya E."/>
        </authorList>
    </citation>
    <scope>NUCLEOTIDE SEQUENCE</scope>
</reference>
<proteinExistence type="predicted"/>
<accession>A0A3B1CZE5</accession>
<gene>
    <name evidence="1" type="ORF">MNBD_IGNAVI01-321</name>
</gene>
<dbReference type="InterPro" id="IPR032342">
    <property type="entry name" value="DUF4861"/>
</dbReference>
<organism evidence="1">
    <name type="scientific">hydrothermal vent metagenome</name>
    <dbReference type="NCBI Taxonomy" id="652676"/>
    <lineage>
        <taxon>unclassified sequences</taxon>
        <taxon>metagenomes</taxon>
        <taxon>ecological metagenomes</taxon>
    </lineage>
</organism>
<evidence type="ECO:0000313" key="1">
    <source>
        <dbReference type="EMBL" id="VAX29198.1"/>
    </source>
</evidence>
<name>A0A3B1CZE5_9ZZZZ</name>
<sequence>MFWRDEIKRVISLLLFLVIVFAGCRSNYEKVVKVKNNLGFERKDVVIKINLDEFASSHNEKLSAFIDGKEIPSQLVDNYSDGQSDLFAFLIELKANEEKTVIIKENENKKMFPQRAHAEVSEKRDYKLVNGVYTEGHFESVKSTTTPPGHIDHNFYYKMEGSAWESDKVGYRLYLDWRNSTDIFGKKVPDIVLPTVGHDKDAEGHDTYHSMADWGMDIFKVGNSLGIGTFAAYVGGKVEKVSKTDSTICTILNDGPILASLNIKYFGWNFGKEKTDLKSYLEITAGSRLTHYSHSISTAHKEFCTGLAKHKNTEFIKSDNNSANAWNYIALWGKQSLAGDNDEVGIALFYNNNQLLKLTEDDLSQIVVLHPNENKIDYYFAACWDQEKNGIKNLNEFKNYLNRTVAKLNNPVIIKL</sequence>
<dbReference type="EMBL" id="UOGD01000441">
    <property type="protein sequence ID" value="VAX29198.1"/>
    <property type="molecule type" value="Genomic_DNA"/>
</dbReference>
<dbReference type="Pfam" id="PF16153">
    <property type="entry name" value="DUF4861"/>
    <property type="match status" value="1"/>
</dbReference>
<dbReference type="AlphaFoldDB" id="A0A3B1CZE5"/>
<dbReference type="PROSITE" id="PS51257">
    <property type="entry name" value="PROKAR_LIPOPROTEIN"/>
    <property type="match status" value="1"/>
</dbReference>
<protein>
    <submittedName>
        <fullName evidence="1">Rhamnogalacturonides degradation protein RhiN</fullName>
    </submittedName>
</protein>